<organism evidence="2 3">
    <name type="scientific">Brassica cretica</name>
    <name type="common">Mustard</name>
    <dbReference type="NCBI Taxonomy" id="69181"/>
    <lineage>
        <taxon>Eukaryota</taxon>
        <taxon>Viridiplantae</taxon>
        <taxon>Streptophyta</taxon>
        <taxon>Embryophyta</taxon>
        <taxon>Tracheophyta</taxon>
        <taxon>Spermatophyta</taxon>
        <taxon>Magnoliopsida</taxon>
        <taxon>eudicotyledons</taxon>
        <taxon>Gunneridae</taxon>
        <taxon>Pentapetalae</taxon>
        <taxon>rosids</taxon>
        <taxon>malvids</taxon>
        <taxon>Brassicales</taxon>
        <taxon>Brassicaceae</taxon>
        <taxon>Brassiceae</taxon>
        <taxon>Brassica</taxon>
    </lineage>
</organism>
<dbReference type="PANTHER" id="PTHR13832:SF699">
    <property type="entry name" value="INTEGRIN-LINKED KINASE-ASSOCIATED SERINE_THREONINE PHOSPHATASE 2C"/>
    <property type="match status" value="1"/>
</dbReference>
<proteinExistence type="predicted"/>
<dbReference type="SUPFAM" id="SSF81606">
    <property type="entry name" value="PP2C-like"/>
    <property type="match status" value="1"/>
</dbReference>
<feature type="domain" description="PPM-type phosphatase" evidence="1">
    <location>
        <begin position="138"/>
        <end position="231"/>
    </location>
</feature>
<gene>
    <name evidence="2" type="ORF">F2Q69_00015809</name>
</gene>
<dbReference type="PANTHER" id="PTHR13832">
    <property type="entry name" value="PROTEIN PHOSPHATASE 2C"/>
    <property type="match status" value="1"/>
</dbReference>
<sequence length="242" mass="26893">MTHVKSTSPTRIVFDVDDDRVWRFHSLQSPFLLCIYHNQYGSLASVLQSFLSGLTSNVTSNQNLPPFREEDHAMAMKPPKSTGKSPAPSILMMSHQASRIGTPILSNPISGSCSSFKKTHVVLDLLINHTAFMSQDLSQRGVVVDMSFKHRSTNQPEHRRIKDIRGYFEDGCLNGVLAVTSAIENWELKSPFTGSSSPLISDPKIQQTILTEDDDFLISACDILWSYASPQFRQTSSTAEDG</sequence>
<evidence type="ECO:0000313" key="2">
    <source>
        <dbReference type="EMBL" id="KAF3557546.1"/>
    </source>
</evidence>
<evidence type="ECO:0000259" key="1">
    <source>
        <dbReference type="Pfam" id="PF00481"/>
    </source>
</evidence>
<dbReference type="GO" id="GO:0004722">
    <property type="term" value="F:protein serine/threonine phosphatase activity"/>
    <property type="evidence" value="ECO:0007669"/>
    <property type="project" value="InterPro"/>
</dbReference>
<evidence type="ECO:0000313" key="3">
    <source>
        <dbReference type="Proteomes" id="UP000712600"/>
    </source>
</evidence>
<dbReference type="EMBL" id="QGKX02000996">
    <property type="protein sequence ID" value="KAF3557546.1"/>
    <property type="molecule type" value="Genomic_DNA"/>
</dbReference>
<dbReference type="InterPro" id="IPR036457">
    <property type="entry name" value="PPM-type-like_dom_sf"/>
</dbReference>
<dbReference type="AlphaFoldDB" id="A0A8S9QWZ3"/>
<protein>
    <recommendedName>
        <fullName evidence="1">PPM-type phosphatase domain-containing protein</fullName>
    </recommendedName>
</protein>
<accession>A0A8S9QWZ3</accession>
<comment type="caution">
    <text evidence="2">The sequence shown here is derived from an EMBL/GenBank/DDBJ whole genome shotgun (WGS) entry which is preliminary data.</text>
</comment>
<dbReference type="InterPro" id="IPR001932">
    <property type="entry name" value="PPM-type_phosphatase-like_dom"/>
</dbReference>
<dbReference type="Proteomes" id="UP000712600">
    <property type="component" value="Unassembled WGS sequence"/>
</dbReference>
<name>A0A8S9QWZ3_BRACR</name>
<dbReference type="Pfam" id="PF00481">
    <property type="entry name" value="PP2C"/>
    <property type="match status" value="1"/>
</dbReference>
<dbReference type="InterPro" id="IPR015655">
    <property type="entry name" value="PP2C"/>
</dbReference>
<dbReference type="Gene3D" id="3.60.40.10">
    <property type="entry name" value="PPM-type phosphatase domain"/>
    <property type="match status" value="1"/>
</dbReference>
<reference evidence="2" key="1">
    <citation type="submission" date="2019-12" db="EMBL/GenBank/DDBJ databases">
        <title>Genome sequencing and annotation of Brassica cretica.</title>
        <authorList>
            <person name="Studholme D.J."/>
            <person name="Sarris P."/>
        </authorList>
    </citation>
    <scope>NUCLEOTIDE SEQUENCE</scope>
    <source>
        <strain evidence="2">PFS-109/04</strain>
        <tissue evidence="2">Leaf</tissue>
    </source>
</reference>